<feature type="transmembrane region" description="Helical" evidence="1">
    <location>
        <begin position="195"/>
        <end position="214"/>
    </location>
</feature>
<keyword evidence="4" id="KW-1185">Reference proteome</keyword>
<reference evidence="3" key="1">
    <citation type="submission" date="2021-04" db="EMBL/GenBank/DDBJ databases">
        <title>Pseudonocardia sp. nov., isolated from sandy soil of mangrove forest.</title>
        <authorList>
            <person name="Zan Z."/>
            <person name="Huang R."/>
            <person name="Liu W."/>
        </authorList>
    </citation>
    <scope>NUCLEOTIDE SEQUENCE</scope>
    <source>
        <strain evidence="3">S2-4</strain>
    </source>
</reference>
<feature type="domain" description="Fatty acid desaturase" evidence="2">
    <location>
        <begin position="32"/>
        <end position="299"/>
    </location>
</feature>
<evidence type="ECO:0000313" key="3">
    <source>
        <dbReference type="EMBL" id="MCO1660960.1"/>
    </source>
</evidence>
<feature type="transmembrane region" description="Helical" evidence="1">
    <location>
        <begin position="12"/>
        <end position="30"/>
    </location>
</feature>
<organism evidence="3 4">
    <name type="scientific">Pseudonocardia humida</name>
    <dbReference type="NCBI Taxonomy" id="2800819"/>
    <lineage>
        <taxon>Bacteria</taxon>
        <taxon>Bacillati</taxon>
        <taxon>Actinomycetota</taxon>
        <taxon>Actinomycetes</taxon>
        <taxon>Pseudonocardiales</taxon>
        <taxon>Pseudonocardiaceae</taxon>
        <taxon>Pseudonocardia</taxon>
    </lineage>
</organism>
<gene>
    <name evidence="3" type="ORF">KDL28_38530</name>
</gene>
<dbReference type="Proteomes" id="UP001165283">
    <property type="component" value="Unassembled WGS sequence"/>
</dbReference>
<dbReference type="CDD" id="cd03506">
    <property type="entry name" value="Delta6-FADS-like"/>
    <property type="match status" value="1"/>
</dbReference>
<keyword evidence="1" id="KW-0472">Membrane</keyword>
<protein>
    <submittedName>
        <fullName evidence="3">Acyl-CoA desaturase</fullName>
    </submittedName>
</protein>
<comment type="caution">
    <text evidence="3">The sequence shown here is derived from an EMBL/GenBank/DDBJ whole genome shotgun (WGS) entry which is preliminary data.</text>
</comment>
<feature type="transmembrane region" description="Helical" evidence="1">
    <location>
        <begin position="169"/>
        <end position="189"/>
    </location>
</feature>
<dbReference type="InterPro" id="IPR005804">
    <property type="entry name" value="FA_desaturase_dom"/>
</dbReference>
<keyword evidence="1" id="KW-1133">Transmembrane helix</keyword>
<dbReference type="InterPro" id="IPR012171">
    <property type="entry name" value="Fatty_acid_desaturase"/>
</dbReference>
<accession>A0ABT1AD31</accession>
<keyword evidence="1" id="KW-0812">Transmembrane</keyword>
<dbReference type="Pfam" id="PF00487">
    <property type="entry name" value="FA_desaturase"/>
    <property type="match status" value="1"/>
</dbReference>
<proteinExistence type="predicted"/>
<dbReference type="PANTHER" id="PTHR19353">
    <property type="entry name" value="FATTY ACID DESATURASE 2"/>
    <property type="match status" value="1"/>
</dbReference>
<sequence length="327" mass="35984">MDRRPGYYVLRFALLAGWHAATIAAFLLLGDSWWQLLVAVAAAFGSGQTALLAHDVAHRQVFRTRRPSAVVGRLLGNVGVGMSYGWWTDKHTRHHANPNHEGLDPDVEPGALVWTEEQARGSRGVLRFLNRHQATLFFPLITLAAVDLRRASLQALLTRGGRRVPVRGLELGLIAAHLLGYVAALFLVLPPGLAVAFLVVHQALFGLYLGSVFAPNHKGMPLLQSTEPTRMDFLRKQVLTSRNVRGGRLTDRPLHVLMGGLNHQIEHHLFPSMPTANLRAARDVVRGYCAEIGVPYHETGLIRSWRESLAQLRTASAGTEVLTGTAR</sequence>
<evidence type="ECO:0000313" key="4">
    <source>
        <dbReference type="Proteomes" id="UP001165283"/>
    </source>
</evidence>
<feature type="transmembrane region" description="Helical" evidence="1">
    <location>
        <begin position="36"/>
        <end position="57"/>
    </location>
</feature>
<name>A0ABT1AD31_9PSEU</name>
<dbReference type="PIRSF" id="PIRSF015921">
    <property type="entry name" value="FA_sphinglp_des"/>
    <property type="match status" value="1"/>
</dbReference>
<dbReference type="EMBL" id="JAGSOV010000100">
    <property type="protein sequence ID" value="MCO1660960.1"/>
    <property type="molecule type" value="Genomic_DNA"/>
</dbReference>
<evidence type="ECO:0000256" key="1">
    <source>
        <dbReference type="SAM" id="Phobius"/>
    </source>
</evidence>
<evidence type="ECO:0000259" key="2">
    <source>
        <dbReference type="Pfam" id="PF00487"/>
    </source>
</evidence>
<dbReference type="PANTHER" id="PTHR19353:SF19">
    <property type="entry name" value="DELTA(5) FATTY ACID DESATURASE C-RELATED"/>
    <property type="match status" value="1"/>
</dbReference>